<dbReference type="PRINTS" id="PR00260">
    <property type="entry name" value="CHEMTRNSDUCR"/>
</dbReference>
<feature type="domain" description="Methyl-accepting transducer" evidence="6">
    <location>
        <begin position="287"/>
        <end position="523"/>
    </location>
</feature>
<keyword evidence="9" id="KW-1185">Reference proteome</keyword>
<organism evidence="8 9">
    <name type="scientific">Pectinatus haikarae</name>
    <dbReference type="NCBI Taxonomy" id="349096"/>
    <lineage>
        <taxon>Bacteria</taxon>
        <taxon>Bacillati</taxon>
        <taxon>Bacillota</taxon>
        <taxon>Negativicutes</taxon>
        <taxon>Selenomonadales</taxon>
        <taxon>Selenomonadaceae</taxon>
        <taxon>Pectinatus</taxon>
    </lineage>
</organism>
<feature type="transmembrane region" description="Helical" evidence="5">
    <location>
        <begin position="192"/>
        <end position="212"/>
    </location>
</feature>
<keyword evidence="1 3" id="KW-0807">Transducer</keyword>
<evidence type="ECO:0000256" key="1">
    <source>
        <dbReference type="ARBA" id="ARBA00023224"/>
    </source>
</evidence>
<dbReference type="Proteomes" id="UP001239167">
    <property type="component" value="Unassembled WGS sequence"/>
</dbReference>
<dbReference type="InterPro" id="IPR004090">
    <property type="entry name" value="Chemotax_Me-accpt_rcpt"/>
</dbReference>
<dbReference type="InterPro" id="IPR047347">
    <property type="entry name" value="YvaQ-like_sensor"/>
</dbReference>
<evidence type="ECO:0000256" key="5">
    <source>
        <dbReference type="SAM" id="Phobius"/>
    </source>
</evidence>
<dbReference type="PANTHER" id="PTHR32089">
    <property type="entry name" value="METHYL-ACCEPTING CHEMOTAXIS PROTEIN MCPB"/>
    <property type="match status" value="1"/>
</dbReference>
<dbReference type="InterPro" id="IPR003660">
    <property type="entry name" value="HAMP_dom"/>
</dbReference>
<dbReference type="Gene3D" id="6.10.340.10">
    <property type="match status" value="1"/>
</dbReference>
<evidence type="ECO:0000259" key="7">
    <source>
        <dbReference type="PROSITE" id="PS50885"/>
    </source>
</evidence>
<dbReference type="CDD" id="cd19411">
    <property type="entry name" value="MCP2201-like_sensor"/>
    <property type="match status" value="1"/>
</dbReference>
<evidence type="ECO:0000259" key="6">
    <source>
        <dbReference type="PROSITE" id="PS50111"/>
    </source>
</evidence>
<keyword evidence="5" id="KW-0472">Membrane</keyword>
<accession>A0ABT9YAR4</accession>
<evidence type="ECO:0000256" key="4">
    <source>
        <dbReference type="SAM" id="Coils"/>
    </source>
</evidence>
<dbReference type="PANTHER" id="PTHR32089:SF112">
    <property type="entry name" value="LYSOZYME-LIKE PROTEIN-RELATED"/>
    <property type="match status" value="1"/>
</dbReference>
<evidence type="ECO:0000256" key="3">
    <source>
        <dbReference type="PROSITE-ProRule" id="PRU00284"/>
    </source>
</evidence>
<keyword evidence="5" id="KW-0812">Transmembrane</keyword>
<evidence type="ECO:0000313" key="8">
    <source>
        <dbReference type="EMBL" id="MDQ0204936.1"/>
    </source>
</evidence>
<dbReference type="RefSeq" id="WP_196603387.1">
    <property type="nucleotide sequence ID" value="NZ_CP116940.1"/>
</dbReference>
<dbReference type="Pfam" id="PF12729">
    <property type="entry name" value="4HB_MCP_1"/>
    <property type="match status" value="1"/>
</dbReference>
<dbReference type="Gene3D" id="1.10.287.950">
    <property type="entry name" value="Methyl-accepting chemotaxis protein"/>
    <property type="match status" value="1"/>
</dbReference>
<dbReference type="EMBL" id="JAUSUE010000024">
    <property type="protein sequence ID" value="MDQ0204936.1"/>
    <property type="molecule type" value="Genomic_DNA"/>
</dbReference>
<dbReference type="SUPFAM" id="SSF58104">
    <property type="entry name" value="Methyl-accepting chemotaxis protein (MCP) signaling domain"/>
    <property type="match status" value="1"/>
</dbReference>
<dbReference type="InterPro" id="IPR024478">
    <property type="entry name" value="HlyB_4HB_MCP"/>
</dbReference>
<protein>
    <submittedName>
        <fullName evidence="8">Methyl-accepting chemotaxis protein</fullName>
    </submittedName>
</protein>
<dbReference type="PROSITE" id="PS50885">
    <property type="entry name" value="HAMP"/>
    <property type="match status" value="1"/>
</dbReference>
<dbReference type="PROSITE" id="PS50111">
    <property type="entry name" value="CHEMOTAXIS_TRANSDUC_2"/>
    <property type="match status" value="1"/>
</dbReference>
<dbReference type="Pfam" id="PF00015">
    <property type="entry name" value="MCPsignal"/>
    <property type="match status" value="1"/>
</dbReference>
<comment type="similarity">
    <text evidence="2">Belongs to the methyl-accepting chemotaxis (MCP) protein family.</text>
</comment>
<sequence length="573" mass="63305">MQWFHQLKIKQKLGILVGILCMAILTVGAFGYWNLKQSNLYLDNMYQNTMMQAKLAYNNQILIGRIRNDIFELMLTSDAAENKVLQKDIETSRSQYADIFSKLGKMDLSDQQKQNFQKLNDIIPKYKEANNEALALAIENKNTEAYNVYKTKVEPSANAALQILSDMSMLAENESKSMKEQSDDNLYRMQQIFFVFTIAMIAIGVFLGVIIIREIVSRLRESVDFLGNVAMGDFSQEIQGHALKDRTEFGKLTQAMHQMNNNVRTLIKQMVNTSEQVAAASEELAASADQSSHAANQVANSIDKVANGTKRQVEIAIATNNVVEEMAKGIHQVTQNTMNVSESAEKTSDAAVTGNEAIEETLKQMKMIEQSTANTANAVDDLEDKSKRISDMVRLISEIAEQTNLLSLNAAIEAARAGEQGRGFSVVAEEVRKLAEKSAEATKEITMDITDIQSKTQTAVTFMKESKREVEAGSELVNIAQRNFTDILQMVRSISGEITDISAAAEELTAGTEDVIRSAGVVKDESRQAADETETIAAATEEQSASVEEIASASMHLAKLAEELQSAVQKFKI</sequence>
<evidence type="ECO:0000256" key="2">
    <source>
        <dbReference type="ARBA" id="ARBA00029447"/>
    </source>
</evidence>
<gene>
    <name evidence="8" type="ORF">J2S01_002670</name>
</gene>
<keyword evidence="5" id="KW-1133">Transmembrane helix</keyword>
<dbReference type="SMART" id="SM00283">
    <property type="entry name" value="MA"/>
    <property type="match status" value="1"/>
</dbReference>
<reference evidence="8 9" key="1">
    <citation type="submission" date="2023-07" db="EMBL/GenBank/DDBJ databases">
        <title>Genomic Encyclopedia of Type Strains, Phase IV (KMG-IV): sequencing the most valuable type-strain genomes for metagenomic binning, comparative biology and taxonomic classification.</title>
        <authorList>
            <person name="Goeker M."/>
        </authorList>
    </citation>
    <scope>NUCLEOTIDE SEQUENCE [LARGE SCALE GENOMIC DNA]</scope>
    <source>
        <strain evidence="8 9">DSM 16980</strain>
    </source>
</reference>
<feature type="transmembrane region" description="Helical" evidence="5">
    <location>
        <begin position="12"/>
        <end position="33"/>
    </location>
</feature>
<dbReference type="InterPro" id="IPR004089">
    <property type="entry name" value="MCPsignal_dom"/>
</dbReference>
<dbReference type="CDD" id="cd11386">
    <property type="entry name" value="MCP_signal"/>
    <property type="match status" value="1"/>
</dbReference>
<evidence type="ECO:0000313" key="9">
    <source>
        <dbReference type="Proteomes" id="UP001239167"/>
    </source>
</evidence>
<feature type="coiled-coil region" evidence="4">
    <location>
        <begin position="256"/>
        <end position="283"/>
    </location>
</feature>
<comment type="caution">
    <text evidence="8">The sequence shown here is derived from an EMBL/GenBank/DDBJ whole genome shotgun (WGS) entry which is preliminary data.</text>
</comment>
<keyword evidence="4" id="KW-0175">Coiled coil</keyword>
<proteinExistence type="inferred from homology"/>
<feature type="domain" description="HAMP" evidence="7">
    <location>
        <begin position="213"/>
        <end position="268"/>
    </location>
</feature>
<name>A0ABT9YAR4_9FIRM</name>